<dbReference type="GO" id="GO:0043023">
    <property type="term" value="F:ribosomal large subunit binding"/>
    <property type="evidence" value="ECO:0007669"/>
    <property type="project" value="TreeGrafter"/>
</dbReference>
<evidence type="ECO:0000256" key="10">
    <source>
        <dbReference type="SAM" id="Coils"/>
    </source>
</evidence>
<evidence type="ECO:0000256" key="11">
    <source>
        <dbReference type="SAM" id="MobiDB-lite"/>
    </source>
</evidence>
<feature type="domain" description="NFACT RNA-binding" evidence="12">
    <location>
        <begin position="517"/>
        <end position="627"/>
    </location>
</feature>
<dbReference type="AlphaFoldDB" id="A0A671V5B7"/>
<evidence type="ECO:0000259" key="12">
    <source>
        <dbReference type="Pfam" id="PF05670"/>
    </source>
</evidence>
<evidence type="ECO:0000256" key="3">
    <source>
        <dbReference type="ARBA" id="ARBA00008318"/>
    </source>
</evidence>
<evidence type="ECO:0000256" key="7">
    <source>
        <dbReference type="ARBA" id="ARBA00062982"/>
    </source>
</evidence>
<reference evidence="14" key="3">
    <citation type="submission" date="2025-09" db="UniProtKB">
        <authorList>
            <consortium name="Ensembl"/>
        </authorList>
    </citation>
    <scope>IDENTIFICATION</scope>
</reference>
<organism evidence="14 15">
    <name type="scientific">Sparus aurata</name>
    <name type="common">Gilthead sea bream</name>
    <dbReference type="NCBI Taxonomy" id="8175"/>
    <lineage>
        <taxon>Eukaryota</taxon>
        <taxon>Metazoa</taxon>
        <taxon>Chordata</taxon>
        <taxon>Craniata</taxon>
        <taxon>Vertebrata</taxon>
        <taxon>Euteleostomi</taxon>
        <taxon>Actinopterygii</taxon>
        <taxon>Neopterygii</taxon>
        <taxon>Teleostei</taxon>
        <taxon>Neoteleostei</taxon>
        <taxon>Acanthomorphata</taxon>
        <taxon>Eupercaria</taxon>
        <taxon>Spariformes</taxon>
        <taxon>Sparidae</taxon>
        <taxon>Sparus</taxon>
    </lineage>
</organism>
<evidence type="ECO:0000313" key="14">
    <source>
        <dbReference type="Ensembl" id="ENSSAUP00010021353.1"/>
    </source>
</evidence>
<dbReference type="InterPro" id="IPR008532">
    <property type="entry name" value="NFACT_RNA-bd"/>
</dbReference>
<gene>
    <name evidence="14" type="primary">NEMF</name>
</gene>
<evidence type="ECO:0000256" key="5">
    <source>
        <dbReference type="ARBA" id="ARBA00023054"/>
    </source>
</evidence>
<protein>
    <recommendedName>
        <fullName evidence="8">Ribosome quality control complex subunit NEMF</fullName>
    </recommendedName>
    <alternativeName>
        <fullName evidence="9">Nuclear export mediator factor</fullName>
    </alternativeName>
</protein>
<evidence type="ECO:0000313" key="15">
    <source>
        <dbReference type="Proteomes" id="UP000472265"/>
    </source>
</evidence>
<dbReference type="Pfam" id="PF05833">
    <property type="entry name" value="NFACT_N"/>
    <property type="match status" value="1"/>
</dbReference>
<keyword evidence="4" id="KW-0963">Cytoplasm</keyword>
<feature type="region of interest" description="Disordered" evidence="11">
    <location>
        <begin position="414"/>
        <end position="441"/>
    </location>
</feature>
<feature type="coiled-coil region" evidence="10">
    <location>
        <begin position="754"/>
        <end position="781"/>
    </location>
</feature>
<dbReference type="GO" id="GO:1990112">
    <property type="term" value="C:RQC complex"/>
    <property type="evidence" value="ECO:0007669"/>
    <property type="project" value="TreeGrafter"/>
</dbReference>
<evidence type="ECO:0000256" key="9">
    <source>
        <dbReference type="ARBA" id="ARBA00076869"/>
    </source>
</evidence>
<evidence type="ECO:0000259" key="13">
    <source>
        <dbReference type="Pfam" id="PF11923"/>
    </source>
</evidence>
<accession>A0A671V5B7</accession>
<comment type="subunit">
    <text evidence="7">Component of the ribosome quality control complex (RQC), composed of the E3 ubiquitin ligase LTN1, TCF25 and NEMF associated with the 60S ribosomal subunit. The complex probably also contains VCP/p97 and its ubiquitin-binding cofactors. Interacts (via its N-terminus) with XPO1.</text>
</comment>
<dbReference type="PANTHER" id="PTHR15239">
    <property type="entry name" value="NUCLEAR EXPORT MEDIATOR FACTOR NEMF"/>
    <property type="match status" value="1"/>
</dbReference>
<dbReference type="Pfam" id="PF05670">
    <property type="entry name" value="NFACT-R_1"/>
    <property type="match status" value="1"/>
</dbReference>
<dbReference type="GeneTree" id="ENSGT00390000018516"/>
<name>A0A671V5B7_SPAAU</name>
<feature type="domain" description="NFACT protein C-terminal" evidence="13">
    <location>
        <begin position="807"/>
        <end position="895"/>
    </location>
</feature>
<dbReference type="Proteomes" id="UP000472265">
    <property type="component" value="Chromosome 16"/>
</dbReference>
<evidence type="ECO:0000256" key="6">
    <source>
        <dbReference type="ARBA" id="ARBA00023242"/>
    </source>
</evidence>
<keyword evidence="15" id="KW-1185">Reference proteome</keyword>
<evidence type="ECO:0000256" key="1">
    <source>
        <dbReference type="ARBA" id="ARBA00004123"/>
    </source>
</evidence>
<reference evidence="14" key="1">
    <citation type="submission" date="2021-04" db="EMBL/GenBank/DDBJ databases">
        <authorList>
            <consortium name="Wellcome Sanger Institute Data Sharing"/>
        </authorList>
    </citation>
    <scope>NUCLEOTIDE SEQUENCE [LARGE SCALE GENOMIC DNA]</scope>
</reference>
<dbReference type="OMA" id="MFLEFFA"/>
<dbReference type="GO" id="GO:0140708">
    <property type="term" value="P:CAT tailing"/>
    <property type="evidence" value="ECO:0007669"/>
    <property type="project" value="UniProtKB-ARBA"/>
</dbReference>
<dbReference type="FunFam" id="2.30.310.10:FF:000001">
    <property type="entry name" value="Nuclear export mediator factor Nemf"/>
    <property type="match status" value="1"/>
</dbReference>
<dbReference type="InterPro" id="IPR021846">
    <property type="entry name" value="NFACT-C"/>
</dbReference>
<feature type="coiled-coil region" evidence="10">
    <location>
        <begin position="297"/>
        <end position="334"/>
    </location>
</feature>
<dbReference type="PANTHER" id="PTHR15239:SF6">
    <property type="entry name" value="RIBOSOME QUALITY CONTROL COMPLEX SUBUNIT NEMF"/>
    <property type="match status" value="1"/>
</dbReference>
<reference evidence="14" key="2">
    <citation type="submission" date="2025-08" db="UniProtKB">
        <authorList>
            <consortium name="Ensembl"/>
        </authorList>
    </citation>
    <scope>IDENTIFICATION</scope>
</reference>
<dbReference type="GO" id="GO:0005737">
    <property type="term" value="C:cytoplasm"/>
    <property type="evidence" value="ECO:0007669"/>
    <property type="project" value="UniProtKB-SubCell"/>
</dbReference>
<dbReference type="Pfam" id="PF11923">
    <property type="entry name" value="NFACT-C"/>
    <property type="match status" value="1"/>
</dbReference>
<comment type="similarity">
    <text evidence="3">Belongs to the NEMF family.</text>
</comment>
<dbReference type="Gene3D" id="2.30.310.10">
    <property type="entry name" value="ibrinogen binding protein from staphylococcus aureus domain"/>
    <property type="match status" value="1"/>
</dbReference>
<dbReference type="Ensembl" id="ENSSAUT00010022569.1">
    <property type="protein sequence ID" value="ENSSAUP00010021353.1"/>
    <property type="gene ID" value="ENSSAUG00010009471.1"/>
</dbReference>
<proteinExistence type="inferred from homology"/>
<comment type="subcellular location">
    <subcellularLocation>
        <location evidence="2">Cytoplasm</location>
    </subcellularLocation>
    <subcellularLocation>
        <location evidence="1">Nucleus</location>
    </subcellularLocation>
</comment>
<feature type="compositionally biased region" description="Basic and acidic residues" evidence="11">
    <location>
        <begin position="417"/>
        <end position="437"/>
    </location>
</feature>
<evidence type="ECO:0000256" key="2">
    <source>
        <dbReference type="ARBA" id="ARBA00004496"/>
    </source>
</evidence>
<dbReference type="InterPro" id="IPR051608">
    <property type="entry name" value="RQC_Subunit_NEMF"/>
</dbReference>
<evidence type="ECO:0000256" key="4">
    <source>
        <dbReference type="ARBA" id="ARBA00022490"/>
    </source>
</evidence>
<keyword evidence="6" id="KW-0539">Nucleus</keyword>
<keyword evidence="5 10" id="KW-0175">Coiled coil</keyword>
<sequence length="905" mass="102984">MKTRFTTVDIRAVIAEVNANYIGMRVYNVYDIDNKTYLIRLQKPDSKAVLLVESGTRIHSTDFEWPKNMMPSGFAMKCRKHLKSRRLTQVKQLGIDRVIDIQFGSDEAAYHLIIELYDRGNIILADYEYTILNLLRFRTAEAEDVKIAVRERYPVESARPPEPLISLERLTEILGGAQNGDQVKRVLNPHLPYGATLIEHSLIEVGLSGSVKVDIAPKILEALQIAETYMEKTENFSGKGYIIQKSEKKPSLTPGKPSEELLTYDEFHPFLFAQHAKNPYLEFDSFDKAVDEFFSKMESQKIDMKALHQEKQAMKKLENVKRDHGQRLEALHQAQEVDRIKGELVEINLPVVERALQVVRSALANQVDWTEIGIIVKEAQAAGDPVACAIKDLKLQTNHITMLLKNPYISEEDQEEEEKKDVVEEKGKKNKNKDKGQNKKLQRNKPMLVDVDLGLSAYANAKKYYDFKRSAEKKEQKTIEAADKAMKSAEKKTHKTLKEVQTVTTIQKARKVYWFEKFLWFISSENYLVIAGRDQQQNEMIVKRYLRAGDLYVHADLHGATSCVIKNPSGDPIPPRTLTEAGTMAVCYSAAWDAKIITSAWWVHHHQVSKTAPTGEYLTTGSFMVRGKKNFLPPSYLIMGFGFLFKVDEQSVFRHRGERKVKTVEEDMEEVASKTAELLEEGEELIGSRHKMPHFIYCVCVTTTFRCCNRLLLKKMPKLKLLLRVTCHNDYGSILNLNKASSVRVVSCVCVSSLLSLQNKLKKIKEKYKDQDEEDRELRMQLLGVRRLSLCNIPRHRAICKAFSPENLLTSLTGQPHAEDVLLFAVPVCAPYTSLTNYKHKVKLTPGSQKKGKAARTAVLSFMKAKESSTREKDLFRSVKDADLSRNMPGKVKVSAPNLLAAKKK</sequence>
<dbReference type="GO" id="GO:0000049">
    <property type="term" value="F:tRNA binding"/>
    <property type="evidence" value="ECO:0007669"/>
    <property type="project" value="TreeGrafter"/>
</dbReference>
<evidence type="ECO:0000256" key="8">
    <source>
        <dbReference type="ARBA" id="ARBA00071447"/>
    </source>
</evidence>
<dbReference type="GO" id="GO:0005634">
    <property type="term" value="C:nucleus"/>
    <property type="evidence" value="ECO:0007669"/>
    <property type="project" value="UniProtKB-SubCell"/>
</dbReference>